<dbReference type="EMBL" id="FNFO01000009">
    <property type="protein sequence ID" value="SDL96596.1"/>
    <property type="molecule type" value="Genomic_DNA"/>
</dbReference>
<gene>
    <name evidence="3" type="ORF">SAMN05421823_109154</name>
</gene>
<feature type="transmembrane region" description="Helical" evidence="1">
    <location>
        <begin position="476"/>
        <end position="497"/>
    </location>
</feature>
<evidence type="ECO:0000313" key="3">
    <source>
        <dbReference type="EMBL" id="SDL96596.1"/>
    </source>
</evidence>
<dbReference type="AlphaFoldDB" id="A0A1G9PCR2"/>
<evidence type="ECO:0000313" key="4">
    <source>
        <dbReference type="Proteomes" id="UP000198510"/>
    </source>
</evidence>
<keyword evidence="1" id="KW-0812">Transmembrane</keyword>
<dbReference type="OrthoDB" id="1489296at2"/>
<proteinExistence type="predicted"/>
<dbReference type="InterPro" id="IPR024983">
    <property type="entry name" value="CHAT_dom"/>
</dbReference>
<dbReference type="RefSeq" id="WP_089685686.1">
    <property type="nucleotide sequence ID" value="NZ_FNFO01000009.1"/>
</dbReference>
<evidence type="ECO:0000256" key="1">
    <source>
        <dbReference type="SAM" id="Phobius"/>
    </source>
</evidence>
<feature type="domain" description="CHAT" evidence="2">
    <location>
        <begin position="389"/>
        <end position="462"/>
    </location>
</feature>
<organism evidence="3 4">
    <name type="scientific">Catalinimonas alkaloidigena</name>
    <dbReference type="NCBI Taxonomy" id="1075417"/>
    <lineage>
        <taxon>Bacteria</taxon>
        <taxon>Pseudomonadati</taxon>
        <taxon>Bacteroidota</taxon>
        <taxon>Cytophagia</taxon>
        <taxon>Cytophagales</taxon>
        <taxon>Catalimonadaceae</taxon>
        <taxon>Catalinimonas</taxon>
    </lineage>
</organism>
<dbReference type="STRING" id="1075417.SAMN05421823_109154"/>
<name>A0A1G9PCR2_9BACT</name>
<protein>
    <submittedName>
        <fullName evidence="3">CHAT domain-containing protein</fullName>
    </submittedName>
</protein>
<keyword evidence="1" id="KW-1133">Transmembrane helix</keyword>
<dbReference type="Proteomes" id="UP000198510">
    <property type="component" value="Unassembled WGS sequence"/>
</dbReference>
<keyword evidence="4" id="KW-1185">Reference proteome</keyword>
<evidence type="ECO:0000259" key="2">
    <source>
        <dbReference type="Pfam" id="PF12770"/>
    </source>
</evidence>
<sequence>MDAGTSPFFGNFVSLRWLSLALIWVVGACFLAGKAHAAPLSASDSLVSQVAIDSTPSVDAPDVAAWQAAWENYQLDFSHSNLDSLFRIGERLRRARLRQMLPEFEVLPDSLQRAEQRWWQSTTRAEAASDDPFLTALRRRYPRYYDLKYRPEVSGLSDVQQRIPFGATALSYLFIEGNGYLVRIDKTSAQAYALADATAVARLVAAFQRALQTDDVTAYVAAAAQLYQTLIGQFDITLHEHLLVFPDGPLQTLPFEALLPSSPATAPGFASLPYLVRNQAVSYHWSGTSYIETLRNAPLEGGVPLLSFAPPTAQPGATDRVQMAQQALEGQILTGHDATESAFWREADSAQVIYYAPLIDTTTLAQWFVHPLQPRLLVLEQAVASVWPQLTQALLYHGGKNLLVYRGPAAPAADGAFLRIFLAGLQEDRPMLEALHQAQLAALADPTLASPRQWSGWMLVGDPRLALHSGLQPRQWIAWGLGILLGTGFLIGIRRYWVRQFKRRYGTD</sequence>
<keyword evidence="1" id="KW-0472">Membrane</keyword>
<accession>A0A1G9PCR2</accession>
<feature type="domain" description="CHAT" evidence="2">
    <location>
        <begin position="222"/>
        <end position="356"/>
    </location>
</feature>
<dbReference type="Pfam" id="PF12770">
    <property type="entry name" value="CHAT"/>
    <property type="match status" value="2"/>
</dbReference>
<reference evidence="3 4" key="1">
    <citation type="submission" date="2016-10" db="EMBL/GenBank/DDBJ databases">
        <authorList>
            <person name="de Groot N.N."/>
        </authorList>
    </citation>
    <scope>NUCLEOTIDE SEQUENCE [LARGE SCALE GENOMIC DNA]</scope>
    <source>
        <strain evidence="3 4">DSM 25186</strain>
    </source>
</reference>